<dbReference type="CDD" id="cd06257">
    <property type="entry name" value="DnaJ"/>
    <property type="match status" value="1"/>
</dbReference>
<proteinExistence type="predicted"/>
<reference evidence="3" key="1">
    <citation type="submission" date="2018-01" db="EMBL/GenBank/DDBJ databases">
        <authorList>
            <person name="Alioto T."/>
            <person name="Alioto T."/>
        </authorList>
    </citation>
    <scope>NUCLEOTIDE SEQUENCE [LARGE SCALE GENOMIC DNA]</scope>
</reference>
<name>A0A3B0KMT7_DROGU</name>
<dbReference type="InterPro" id="IPR001623">
    <property type="entry name" value="DnaJ_domain"/>
</dbReference>
<evidence type="ECO:0000259" key="1">
    <source>
        <dbReference type="PROSITE" id="PS50076"/>
    </source>
</evidence>
<dbReference type="Pfam" id="PF00226">
    <property type="entry name" value="DnaJ"/>
    <property type="match status" value="1"/>
</dbReference>
<dbReference type="Gene3D" id="1.10.287.110">
    <property type="entry name" value="DnaJ domain"/>
    <property type="match status" value="1"/>
</dbReference>
<dbReference type="OMA" id="WTERHPI"/>
<dbReference type="STRING" id="7266.A0A3B0KMT7"/>
<dbReference type="SUPFAM" id="SSF46565">
    <property type="entry name" value="Chaperone J-domain"/>
    <property type="match status" value="1"/>
</dbReference>
<keyword evidence="3" id="KW-1185">Reference proteome</keyword>
<dbReference type="Proteomes" id="UP000268350">
    <property type="component" value="Unassembled WGS sequence"/>
</dbReference>
<dbReference type="InterPro" id="IPR052763">
    <property type="entry name" value="DnaJ_C4"/>
</dbReference>
<dbReference type="EMBL" id="OUUW01000013">
    <property type="protein sequence ID" value="SPP87899.1"/>
    <property type="molecule type" value="Genomic_DNA"/>
</dbReference>
<sequence length="207" mass="24232">MQRRQSENFYQVLNVPVNSSDQEIKSAFFELSKKYHPDANSQSCDSERFSRLWEAYNTLHRPSSRQHYDNSMNFKQQVEPQLHRCQQNVASVWQKFHTQMRNKQKRSFCNGLAVWRPTTALTTWLPEKNAVLNTKPGWESPAPVRFNWRLNLCCTGFSLVSGLLILSSLKVWREHTWKSAAPQKSSRQNEQSPSVANSSLDLMWSYF</sequence>
<protein>
    <submittedName>
        <fullName evidence="2">Blast:DnaJ homolog subfamily A member 3, mitochondrial</fullName>
    </submittedName>
</protein>
<gene>
    <name evidence="2" type="ORF">DGUA_6G015694</name>
</gene>
<dbReference type="PROSITE" id="PS50076">
    <property type="entry name" value="DNAJ_2"/>
    <property type="match status" value="1"/>
</dbReference>
<dbReference type="PANTHER" id="PTHR44825">
    <property type="match status" value="1"/>
</dbReference>
<accession>A0A3B0KMT7</accession>
<organism evidence="2 3">
    <name type="scientific">Drosophila guanche</name>
    <name type="common">Fruit fly</name>
    <dbReference type="NCBI Taxonomy" id="7266"/>
    <lineage>
        <taxon>Eukaryota</taxon>
        <taxon>Metazoa</taxon>
        <taxon>Ecdysozoa</taxon>
        <taxon>Arthropoda</taxon>
        <taxon>Hexapoda</taxon>
        <taxon>Insecta</taxon>
        <taxon>Pterygota</taxon>
        <taxon>Neoptera</taxon>
        <taxon>Endopterygota</taxon>
        <taxon>Diptera</taxon>
        <taxon>Brachycera</taxon>
        <taxon>Muscomorpha</taxon>
        <taxon>Ephydroidea</taxon>
        <taxon>Drosophilidae</taxon>
        <taxon>Drosophila</taxon>
        <taxon>Sophophora</taxon>
    </lineage>
</organism>
<dbReference type="InterPro" id="IPR036869">
    <property type="entry name" value="J_dom_sf"/>
</dbReference>
<feature type="domain" description="J" evidence="1">
    <location>
        <begin position="8"/>
        <end position="72"/>
    </location>
</feature>
<dbReference type="AlphaFoldDB" id="A0A3B0KMT7"/>
<dbReference type="OrthoDB" id="66964at2759"/>
<dbReference type="SMART" id="SM00271">
    <property type="entry name" value="DnaJ"/>
    <property type="match status" value="1"/>
</dbReference>
<evidence type="ECO:0000313" key="3">
    <source>
        <dbReference type="Proteomes" id="UP000268350"/>
    </source>
</evidence>
<evidence type="ECO:0000313" key="2">
    <source>
        <dbReference type="EMBL" id="SPP87899.1"/>
    </source>
</evidence>
<dbReference type="PRINTS" id="PR00625">
    <property type="entry name" value="JDOMAIN"/>
</dbReference>
<dbReference type="PANTHER" id="PTHR44825:SF1">
    <property type="entry name" value="DNAJ HOMOLOG SUBFAMILY C MEMBER 4"/>
    <property type="match status" value="1"/>
</dbReference>